<dbReference type="InterPro" id="IPR029044">
    <property type="entry name" value="Nucleotide-diphossugar_trans"/>
</dbReference>
<keyword evidence="3" id="KW-0414">Isoprene biosynthesis</keyword>
<dbReference type="InterPro" id="IPR001228">
    <property type="entry name" value="IspD"/>
</dbReference>
<dbReference type="FunFam" id="3.90.550.10:FF:000003">
    <property type="entry name" value="2-C-methyl-D-erythritol 4-phosphate cytidylyltransferase"/>
    <property type="match status" value="1"/>
</dbReference>
<dbReference type="PANTHER" id="PTHR32125">
    <property type="entry name" value="2-C-METHYL-D-ERYTHRITOL 4-PHOSPHATE CYTIDYLYLTRANSFERASE, CHLOROPLASTIC"/>
    <property type="match status" value="1"/>
</dbReference>
<dbReference type="HAMAP" id="MF_00108">
    <property type="entry name" value="IspD"/>
    <property type="match status" value="1"/>
</dbReference>
<accession>A0AA49GN14</accession>
<gene>
    <name evidence="3" type="primary">ispD</name>
    <name evidence="4" type="ORF">K4G66_29100</name>
</gene>
<evidence type="ECO:0000256" key="3">
    <source>
        <dbReference type="HAMAP-Rule" id="MF_00108"/>
    </source>
</evidence>
<dbReference type="Gene3D" id="3.90.550.10">
    <property type="entry name" value="Spore Coat Polysaccharide Biosynthesis Protein SpsA, Chain A"/>
    <property type="match status" value="1"/>
</dbReference>
<dbReference type="EMBL" id="CP120682">
    <property type="protein sequence ID" value="WKN36423.1"/>
    <property type="molecule type" value="Genomic_DNA"/>
</dbReference>
<dbReference type="SUPFAM" id="SSF53448">
    <property type="entry name" value="Nucleotide-diphospho-sugar transferases"/>
    <property type="match status" value="1"/>
</dbReference>
<sequence>MKQYAVIVAGGRGVRMQSDLPKQFISIGGNPVLMHTLRAFNSYQESLPLIVVLPEHEHDRWHFLCQEFSFKIPHTLIAGGSCRPHSVRNGLREINEPDSLVAIHDGVRPLVSIDLIARSFQTAQKHGAAIASVPLKDSIREVTDNGSVSRDRARYRLMQTPQTFRTSLLRKAYDKVSPLENYTDEASIVEAYGEEITLIDGEYRNLKITTPEDLRVAEAFLSQKASQ</sequence>
<keyword evidence="1 3" id="KW-0808">Transferase</keyword>
<feature type="site" description="Positions MEP for the nucleophilic attack" evidence="3">
    <location>
        <position position="152"/>
    </location>
</feature>
<comment type="pathway">
    <text evidence="3">Isoprenoid biosynthesis; isopentenyl diphosphate biosynthesis via DXP pathway; isopentenyl diphosphate from 1-deoxy-D-xylulose 5-phosphate: step 2/6.</text>
</comment>
<comment type="catalytic activity">
    <reaction evidence="3">
        <text>2-C-methyl-D-erythritol 4-phosphate + CTP + H(+) = 4-CDP-2-C-methyl-D-erythritol + diphosphate</text>
        <dbReference type="Rhea" id="RHEA:13429"/>
        <dbReference type="ChEBI" id="CHEBI:15378"/>
        <dbReference type="ChEBI" id="CHEBI:33019"/>
        <dbReference type="ChEBI" id="CHEBI:37563"/>
        <dbReference type="ChEBI" id="CHEBI:57823"/>
        <dbReference type="ChEBI" id="CHEBI:58262"/>
        <dbReference type="EC" id="2.7.7.60"/>
    </reaction>
</comment>
<dbReference type="InterPro" id="IPR050088">
    <property type="entry name" value="IspD/TarI_cytidylyltransf_bact"/>
</dbReference>
<dbReference type="EC" id="2.7.7.60" evidence="3"/>
<reference evidence="4" key="1">
    <citation type="journal article" date="2023" name="Comput. Struct. Biotechnol. J.">
        <title>Discovery of a novel marine Bacteroidetes with a rich repertoire of carbohydrate-active enzymes.</title>
        <authorList>
            <person name="Chen B."/>
            <person name="Liu G."/>
            <person name="Chen Q."/>
            <person name="Wang H."/>
            <person name="Liu L."/>
            <person name="Tang K."/>
        </authorList>
    </citation>
    <scope>NUCLEOTIDE SEQUENCE</scope>
    <source>
        <strain evidence="4">TK19036</strain>
    </source>
</reference>
<dbReference type="PANTHER" id="PTHR32125:SF4">
    <property type="entry name" value="2-C-METHYL-D-ERYTHRITOL 4-PHOSPHATE CYTIDYLYLTRANSFERASE, CHLOROPLASTIC"/>
    <property type="match status" value="1"/>
</dbReference>
<dbReference type="GO" id="GO:0019288">
    <property type="term" value="P:isopentenyl diphosphate biosynthetic process, methylerythritol 4-phosphate pathway"/>
    <property type="evidence" value="ECO:0007669"/>
    <property type="project" value="UniProtKB-UniRule"/>
</dbReference>
<dbReference type="InterPro" id="IPR034683">
    <property type="entry name" value="IspD/TarI"/>
</dbReference>
<dbReference type="NCBIfam" id="TIGR00453">
    <property type="entry name" value="ispD"/>
    <property type="match status" value="1"/>
</dbReference>
<dbReference type="AlphaFoldDB" id="A0AA49GN14"/>
<organism evidence="4">
    <name type="scientific">Roseihalotalea indica</name>
    <dbReference type="NCBI Taxonomy" id="2867963"/>
    <lineage>
        <taxon>Bacteria</taxon>
        <taxon>Pseudomonadati</taxon>
        <taxon>Bacteroidota</taxon>
        <taxon>Cytophagia</taxon>
        <taxon>Cytophagales</taxon>
        <taxon>Catalimonadaceae</taxon>
        <taxon>Roseihalotalea</taxon>
    </lineage>
</organism>
<evidence type="ECO:0000256" key="1">
    <source>
        <dbReference type="ARBA" id="ARBA00022679"/>
    </source>
</evidence>
<feature type="site" description="Transition state stabilizer" evidence="3">
    <location>
        <position position="22"/>
    </location>
</feature>
<dbReference type="NCBIfam" id="NF001186">
    <property type="entry name" value="PRK00155.2-3"/>
    <property type="match status" value="1"/>
</dbReference>
<comment type="function">
    <text evidence="3">Catalyzes the formation of 4-diphosphocytidyl-2-C-methyl-D-erythritol from CTP and 2-C-methyl-D-erythritol 4-phosphate (MEP).</text>
</comment>
<keyword evidence="2 3" id="KW-0548">Nucleotidyltransferase</keyword>
<reference evidence="4" key="2">
    <citation type="journal article" date="2024" name="Antonie Van Leeuwenhoek">
        <title>Roseihalotalea indica gen. nov., sp. nov., a halophilic Bacteroidetes from mesopelagic Southwest Indian Ocean with higher carbohydrate metabolic potential.</title>
        <authorList>
            <person name="Chen B."/>
            <person name="Zhang M."/>
            <person name="Lin D."/>
            <person name="Ye J."/>
            <person name="Tang K."/>
        </authorList>
    </citation>
    <scope>NUCLEOTIDE SEQUENCE</scope>
    <source>
        <strain evidence="4">TK19036</strain>
    </source>
</reference>
<dbReference type="GO" id="GO:0050518">
    <property type="term" value="F:2-C-methyl-D-erythritol 4-phosphate cytidylyltransferase activity"/>
    <property type="evidence" value="ECO:0007669"/>
    <property type="project" value="UniProtKB-UniRule"/>
</dbReference>
<feature type="site" description="Positions MEP for the nucleophilic attack" evidence="3">
    <location>
        <position position="207"/>
    </location>
</feature>
<evidence type="ECO:0000313" key="4">
    <source>
        <dbReference type="EMBL" id="WKN36423.1"/>
    </source>
</evidence>
<name>A0AA49GN14_9BACT</name>
<evidence type="ECO:0000256" key="2">
    <source>
        <dbReference type="ARBA" id="ARBA00022695"/>
    </source>
</evidence>
<feature type="site" description="Transition state stabilizer" evidence="3">
    <location>
        <position position="15"/>
    </location>
</feature>
<protein>
    <recommendedName>
        <fullName evidence="3">2-C-methyl-D-erythritol 4-phosphate cytidylyltransferase</fullName>
        <ecNumber evidence="3">2.7.7.60</ecNumber>
    </recommendedName>
    <alternativeName>
        <fullName evidence="3">4-diphosphocytidyl-2C-methyl-D-erythritol synthase</fullName>
    </alternativeName>
    <alternativeName>
        <fullName evidence="3">MEP cytidylyltransferase</fullName>
        <shortName evidence="3">MCT</shortName>
    </alternativeName>
</protein>
<proteinExistence type="inferred from homology"/>
<dbReference type="CDD" id="cd02516">
    <property type="entry name" value="CDP-ME_synthetase"/>
    <property type="match status" value="1"/>
</dbReference>
<dbReference type="Pfam" id="PF01128">
    <property type="entry name" value="IspD"/>
    <property type="match status" value="1"/>
</dbReference>
<comment type="similarity">
    <text evidence="3">Belongs to the IspD/TarI cytidylyltransferase family. IspD subfamily.</text>
</comment>